<dbReference type="SUPFAM" id="SSF51445">
    <property type="entry name" value="(Trans)glycosidases"/>
    <property type="match status" value="1"/>
</dbReference>
<keyword evidence="5" id="KW-0378">Hydrolase</keyword>
<evidence type="ECO:0000313" key="9">
    <source>
        <dbReference type="Proteomes" id="UP000675781"/>
    </source>
</evidence>
<comment type="similarity">
    <text evidence="2">Belongs to the glycosyl hydrolase 29 family.</text>
</comment>
<proteinExistence type="inferred from homology"/>
<dbReference type="AlphaFoldDB" id="A0A941EV41"/>
<dbReference type="PRINTS" id="PR00741">
    <property type="entry name" value="GLHYDRLASE29"/>
</dbReference>
<comment type="function">
    <text evidence="1">Alpha-L-fucosidase is responsible for hydrolyzing the alpha-1,6-linked fucose joined to the reducing-end N-acetylglucosamine of the carbohydrate moieties of glycoproteins.</text>
</comment>
<feature type="domain" description="Glycoside hydrolase family 29 N-terminal" evidence="7">
    <location>
        <begin position="48"/>
        <end position="304"/>
    </location>
</feature>
<evidence type="ECO:0000256" key="4">
    <source>
        <dbReference type="ARBA" id="ARBA00022729"/>
    </source>
</evidence>
<name>A0A941EV41_9ACTN</name>
<gene>
    <name evidence="8" type="ORF">KDL01_26960</name>
</gene>
<evidence type="ECO:0000256" key="3">
    <source>
        <dbReference type="ARBA" id="ARBA00012662"/>
    </source>
</evidence>
<keyword evidence="4" id="KW-0732">Signal</keyword>
<protein>
    <recommendedName>
        <fullName evidence="3">alpha-L-fucosidase</fullName>
        <ecNumber evidence="3">3.2.1.51</ecNumber>
    </recommendedName>
</protein>
<dbReference type="PANTHER" id="PTHR10030">
    <property type="entry name" value="ALPHA-L-FUCOSIDASE"/>
    <property type="match status" value="1"/>
</dbReference>
<dbReference type="GO" id="GO:0016139">
    <property type="term" value="P:glycoside catabolic process"/>
    <property type="evidence" value="ECO:0007669"/>
    <property type="project" value="TreeGrafter"/>
</dbReference>
<evidence type="ECO:0000256" key="2">
    <source>
        <dbReference type="ARBA" id="ARBA00007951"/>
    </source>
</evidence>
<evidence type="ECO:0000256" key="1">
    <source>
        <dbReference type="ARBA" id="ARBA00004071"/>
    </source>
</evidence>
<keyword evidence="6" id="KW-0326">Glycosidase</keyword>
<dbReference type="Gene3D" id="3.20.20.80">
    <property type="entry name" value="Glycosidases"/>
    <property type="match status" value="1"/>
</dbReference>
<dbReference type="GO" id="GO:0004560">
    <property type="term" value="F:alpha-L-fucosidase activity"/>
    <property type="evidence" value="ECO:0007669"/>
    <property type="project" value="InterPro"/>
</dbReference>
<keyword evidence="9" id="KW-1185">Reference proteome</keyword>
<evidence type="ECO:0000313" key="8">
    <source>
        <dbReference type="EMBL" id="MBR7836947.1"/>
    </source>
</evidence>
<evidence type="ECO:0000259" key="7">
    <source>
        <dbReference type="Pfam" id="PF01120"/>
    </source>
</evidence>
<sequence length="435" mass="47852">MSEAHGAAPVPTAAQLAWQRDGFGVFLHFGINTFYGREWSDGTLDPRGFDPSALDAAQWVAHAKAAGAARVILTAKHHDGFCLWPSATTAYSVAASPWRGGRGDVVRELAEACRAAGMRLGLYLSPWDRNAACYPDPAAYDHFYRQQLTELCTGYGRLDELWFDGAGSEGRRYEWASIMDVVDRHQPDAMVFNMGRPTIRWVGNEDGLAADPCRYAVDRVGKSVYTEDAESLDATVYLPPECDVPIRAHWFWQPENAATLKSREHLLGIWYRSIGLGAGLLLNLPPDRRGLLDEADTARLAEVTAEIGRRFAEPALPARLVHEPGRVTAYFDGPVRFDHLELREELDGGQRVFVHEVRADGPALASAGTVGVRRWHVFAETEASRLEISLGDPAARLESLAVFHTGATRLPSLDPPSPDMSILDLPSLDLPSLDL</sequence>
<dbReference type="EC" id="3.2.1.51" evidence="3"/>
<evidence type="ECO:0000256" key="6">
    <source>
        <dbReference type="ARBA" id="ARBA00023295"/>
    </source>
</evidence>
<dbReference type="RefSeq" id="WP_212531419.1">
    <property type="nucleotide sequence ID" value="NZ_JAGSOG010000172.1"/>
</dbReference>
<dbReference type="InterPro" id="IPR000933">
    <property type="entry name" value="Glyco_hydro_29"/>
</dbReference>
<reference evidence="8" key="1">
    <citation type="submission" date="2021-04" db="EMBL/GenBank/DDBJ databases">
        <title>Genome based classification of Actinospica acidithermotolerans sp. nov., an actinobacterium isolated from an Indonesian hot spring.</title>
        <authorList>
            <person name="Kusuma A.B."/>
            <person name="Putra K.E."/>
            <person name="Nafisah S."/>
            <person name="Loh J."/>
            <person name="Nouioui I."/>
            <person name="Goodfellow M."/>
        </authorList>
    </citation>
    <scope>NUCLEOTIDE SEQUENCE</scope>
    <source>
        <strain evidence="8">CSCA 57</strain>
    </source>
</reference>
<dbReference type="InterPro" id="IPR016286">
    <property type="entry name" value="FUC_metazoa-typ"/>
</dbReference>
<dbReference type="GO" id="GO:0005764">
    <property type="term" value="C:lysosome"/>
    <property type="evidence" value="ECO:0007669"/>
    <property type="project" value="TreeGrafter"/>
</dbReference>
<dbReference type="PANTHER" id="PTHR10030:SF37">
    <property type="entry name" value="ALPHA-L-FUCOSIDASE-RELATED"/>
    <property type="match status" value="1"/>
</dbReference>
<dbReference type="SMART" id="SM00812">
    <property type="entry name" value="Alpha_L_fucos"/>
    <property type="match status" value="1"/>
</dbReference>
<dbReference type="EMBL" id="JAGSOG010000172">
    <property type="protein sequence ID" value="MBR7836947.1"/>
    <property type="molecule type" value="Genomic_DNA"/>
</dbReference>
<dbReference type="GO" id="GO:0006004">
    <property type="term" value="P:fucose metabolic process"/>
    <property type="evidence" value="ECO:0007669"/>
    <property type="project" value="InterPro"/>
</dbReference>
<organism evidence="8 9">
    <name type="scientific">Actinospica durhamensis</name>
    <dbReference type="NCBI Taxonomy" id="1508375"/>
    <lineage>
        <taxon>Bacteria</taxon>
        <taxon>Bacillati</taxon>
        <taxon>Actinomycetota</taxon>
        <taxon>Actinomycetes</taxon>
        <taxon>Catenulisporales</taxon>
        <taxon>Actinospicaceae</taxon>
        <taxon>Actinospica</taxon>
    </lineage>
</organism>
<dbReference type="Pfam" id="PF01120">
    <property type="entry name" value="Alpha_L_fucos"/>
    <property type="match status" value="1"/>
</dbReference>
<dbReference type="Proteomes" id="UP000675781">
    <property type="component" value="Unassembled WGS sequence"/>
</dbReference>
<evidence type="ECO:0000256" key="5">
    <source>
        <dbReference type="ARBA" id="ARBA00022801"/>
    </source>
</evidence>
<comment type="caution">
    <text evidence="8">The sequence shown here is derived from an EMBL/GenBank/DDBJ whole genome shotgun (WGS) entry which is preliminary data.</text>
</comment>
<accession>A0A941EV41</accession>
<dbReference type="InterPro" id="IPR057739">
    <property type="entry name" value="Glyco_hydro_29_N"/>
</dbReference>
<dbReference type="InterPro" id="IPR017853">
    <property type="entry name" value="GH"/>
</dbReference>